<sequence>MLISKTSIAYLRQDMELQFFFVIFLLLLFEVLDVILHVPSIHLWFTHPYMPSRFAHLYSFVIRRVRESKQSSIHFIVVG</sequence>
<dbReference type="Proteomes" id="UP000009183">
    <property type="component" value="Chromosome 9"/>
</dbReference>
<keyword evidence="3" id="KW-1185">Reference proteome</keyword>
<proteinExistence type="predicted"/>
<gene>
    <name evidence="2" type="ordered locus">VIT_09s0018g00590</name>
</gene>
<accession>D7T3V7</accession>
<keyword evidence="1" id="KW-1133">Transmembrane helix</keyword>
<keyword evidence="1" id="KW-0812">Transmembrane</keyword>
<dbReference type="InParanoid" id="D7T3V7"/>
<dbReference type="PaxDb" id="29760-VIT_09s0018g00590.t01"/>
<organism evidence="2 3">
    <name type="scientific">Vitis vinifera</name>
    <name type="common">Grape</name>
    <dbReference type="NCBI Taxonomy" id="29760"/>
    <lineage>
        <taxon>Eukaryota</taxon>
        <taxon>Viridiplantae</taxon>
        <taxon>Streptophyta</taxon>
        <taxon>Embryophyta</taxon>
        <taxon>Tracheophyta</taxon>
        <taxon>Spermatophyta</taxon>
        <taxon>Magnoliopsida</taxon>
        <taxon>eudicotyledons</taxon>
        <taxon>Gunneridae</taxon>
        <taxon>Pentapetalae</taxon>
        <taxon>rosids</taxon>
        <taxon>Vitales</taxon>
        <taxon>Vitaceae</taxon>
        <taxon>Viteae</taxon>
        <taxon>Vitis</taxon>
    </lineage>
</organism>
<evidence type="ECO:0000313" key="3">
    <source>
        <dbReference type="Proteomes" id="UP000009183"/>
    </source>
</evidence>
<dbReference type="EMBL" id="FN595513">
    <property type="protein sequence ID" value="CBI25189.3"/>
    <property type="molecule type" value="Genomic_DNA"/>
</dbReference>
<dbReference type="HOGENOM" id="CLU_2610924_0_0_1"/>
<keyword evidence="1" id="KW-0472">Membrane</keyword>
<evidence type="ECO:0000256" key="1">
    <source>
        <dbReference type="SAM" id="Phobius"/>
    </source>
</evidence>
<protein>
    <submittedName>
        <fullName evidence="2">Uncharacterized protein</fullName>
    </submittedName>
</protein>
<dbReference type="AlphaFoldDB" id="D7T3V7"/>
<name>D7T3V7_VITVI</name>
<evidence type="ECO:0000313" key="2">
    <source>
        <dbReference type="EMBL" id="CBI25189.3"/>
    </source>
</evidence>
<feature type="transmembrane region" description="Helical" evidence="1">
    <location>
        <begin position="20"/>
        <end position="45"/>
    </location>
</feature>
<reference evidence="3" key="1">
    <citation type="journal article" date="2007" name="Nature">
        <title>The grapevine genome sequence suggests ancestral hexaploidization in major angiosperm phyla.</title>
        <authorList>
            <consortium name="The French-Italian Public Consortium for Grapevine Genome Characterization."/>
            <person name="Jaillon O."/>
            <person name="Aury J.-M."/>
            <person name="Noel B."/>
            <person name="Policriti A."/>
            <person name="Clepet C."/>
            <person name="Casagrande A."/>
            <person name="Choisne N."/>
            <person name="Aubourg S."/>
            <person name="Vitulo N."/>
            <person name="Jubin C."/>
            <person name="Vezzi A."/>
            <person name="Legeai F."/>
            <person name="Hugueney P."/>
            <person name="Dasilva C."/>
            <person name="Horner D."/>
            <person name="Mica E."/>
            <person name="Jublot D."/>
            <person name="Poulain J."/>
            <person name="Bruyere C."/>
            <person name="Billault A."/>
            <person name="Segurens B."/>
            <person name="Gouyvenoux M."/>
            <person name="Ugarte E."/>
            <person name="Cattonaro F."/>
            <person name="Anthouard V."/>
            <person name="Vico V."/>
            <person name="Del Fabbro C."/>
            <person name="Alaux M."/>
            <person name="Di Gaspero G."/>
            <person name="Dumas V."/>
            <person name="Felice N."/>
            <person name="Paillard S."/>
            <person name="Juman I."/>
            <person name="Moroldo M."/>
            <person name="Scalabrin S."/>
            <person name="Canaguier A."/>
            <person name="Le Clainche I."/>
            <person name="Malacrida G."/>
            <person name="Durand E."/>
            <person name="Pesole G."/>
            <person name="Laucou V."/>
            <person name="Chatelet P."/>
            <person name="Merdinoglu D."/>
            <person name="Delledonne M."/>
            <person name="Pezzotti M."/>
            <person name="Lecharny A."/>
            <person name="Scarpelli C."/>
            <person name="Artiguenave F."/>
            <person name="Pe M.E."/>
            <person name="Valle G."/>
            <person name="Morgante M."/>
            <person name="Caboche M."/>
            <person name="Adam-Blondon A.-F."/>
            <person name="Weissenbach J."/>
            <person name="Quetier F."/>
            <person name="Wincker P."/>
        </authorList>
    </citation>
    <scope>NUCLEOTIDE SEQUENCE [LARGE SCALE GENOMIC DNA]</scope>
    <source>
        <strain evidence="3">cv. Pinot noir / PN40024</strain>
    </source>
</reference>